<dbReference type="PANTHER" id="PTHR22946">
    <property type="entry name" value="DIENELACTONE HYDROLASE DOMAIN-CONTAINING PROTEIN-RELATED"/>
    <property type="match status" value="1"/>
</dbReference>
<evidence type="ECO:0000256" key="1">
    <source>
        <dbReference type="ARBA" id="ARBA00022801"/>
    </source>
</evidence>
<dbReference type="RefSeq" id="WP_347703626.1">
    <property type="nucleotide sequence ID" value="NZ_JBDPZD010000001.1"/>
</dbReference>
<organism evidence="4 5">
    <name type="scientific">Roseateles paludis</name>
    <dbReference type="NCBI Taxonomy" id="3145238"/>
    <lineage>
        <taxon>Bacteria</taxon>
        <taxon>Pseudomonadati</taxon>
        <taxon>Pseudomonadota</taxon>
        <taxon>Betaproteobacteria</taxon>
        <taxon>Burkholderiales</taxon>
        <taxon>Sphaerotilaceae</taxon>
        <taxon>Roseateles</taxon>
    </lineage>
</organism>
<gene>
    <name evidence="4" type="ORF">ABDJ85_04945</name>
</gene>
<name>A0ABV0FZS9_9BURK</name>
<keyword evidence="2" id="KW-0732">Signal</keyword>
<dbReference type="InterPro" id="IPR050261">
    <property type="entry name" value="FrsA_esterase"/>
</dbReference>
<feature type="domain" description="Dienelactone hydrolase" evidence="3">
    <location>
        <begin position="51"/>
        <end position="239"/>
    </location>
</feature>
<feature type="signal peptide" evidence="2">
    <location>
        <begin position="1"/>
        <end position="27"/>
    </location>
</feature>
<dbReference type="GO" id="GO:0016787">
    <property type="term" value="F:hydrolase activity"/>
    <property type="evidence" value="ECO:0007669"/>
    <property type="project" value="UniProtKB-KW"/>
</dbReference>
<evidence type="ECO:0000259" key="3">
    <source>
        <dbReference type="Pfam" id="PF01738"/>
    </source>
</evidence>
<proteinExistence type="predicted"/>
<keyword evidence="5" id="KW-1185">Reference proteome</keyword>
<feature type="chain" id="PRO_5045963671" evidence="2">
    <location>
        <begin position="28"/>
        <end position="274"/>
    </location>
</feature>
<evidence type="ECO:0000313" key="4">
    <source>
        <dbReference type="EMBL" id="MEO3690806.1"/>
    </source>
</evidence>
<evidence type="ECO:0000313" key="5">
    <source>
        <dbReference type="Proteomes" id="UP001495147"/>
    </source>
</evidence>
<dbReference type="SUPFAM" id="SSF53474">
    <property type="entry name" value="alpha/beta-Hydrolases"/>
    <property type="match status" value="1"/>
</dbReference>
<dbReference type="InterPro" id="IPR029058">
    <property type="entry name" value="AB_hydrolase_fold"/>
</dbReference>
<protein>
    <submittedName>
        <fullName evidence="4">Dienelactone hydrolase family protein</fullName>
    </submittedName>
</protein>
<evidence type="ECO:0000256" key="2">
    <source>
        <dbReference type="SAM" id="SignalP"/>
    </source>
</evidence>
<dbReference type="Gene3D" id="3.40.50.1820">
    <property type="entry name" value="alpha/beta hydrolase"/>
    <property type="match status" value="1"/>
</dbReference>
<keyword evidence="1 4" id="KW-0378">Hydrolase</keyword>
<reference evidence="4 5" key="1">
    <citation type="submission" date="2024-05" db="EMBL/GenBank/DDBJ databases">
        <title>Roseateles sp. DJS-2-20 16S ribosomal RNA gene Genome sequencing and assembly.</title>
        <authorList>
            <person name="Woo H."/>
        </authorList>
    </citation>
    <scope>NUCLEOTIDE SEQUENCE [LARGE SCALE GENOMIC DNA]</scope>
    <source>
        <strain evidence="4 5">DJS-2-20</strain>
    </source>
</reference>
<dbReference type="Proteomes" id="UP001495147">
    <property type="component" value="Unassembled WGS sequence"/>
</dbReference>
<dbReference type="Pfam" id="PF01738">
    <property type="entry name" value="DLH"/>
    <property type="match status" value="1"/>
</dbReference>
<dbReference type="InterPro" id="IPR002925">
    <property type="entry name" value="Dienelactn_hydro"/>
</dbReference>
<comment type="caution">
    <text evidence="4">The sequence shown here is derived from an EMBL/GenBank/DDBJ whole genome shotgun (WGS) entry which is preliminary data.</text>
</comment>
<accession>A0ABV0FZS9</accession>
<dbReference type="PANTHER" id="PTHR22946:SF9">
    <property type="entry name" value="POLYKETIDE TRANSFERASE AF380"/>
    <property type="match status" value="1"/>
</dbReference>
<sequence length="274" mass="29383">MTPRRVRHRCRSLLAALACLVALPCTADPEWLQLPATARRPALSLYWVPADSARRPAIVALHGCGGLFRKDGHSFDPRFGNYAERLNQLGLHVLLPDSFGSRGLGSLCEELNASRSVYVADRRLDVLEALAWLRARPDVDPERIGLLGWSNGASTALMVIDSRWPPAPPPLAAVALFYPGCSPSRGGQPTHTGALLMLLGGADDLTPPEPCEQLAARWQRKGLPVEVEVYPGAIHGFDGNGPVPRGSGKAGDPASILRLEAFLKAHLLPATPAP</sequence>
<dbReference type="EMBL" id="JBDPZD010000001">
    <property type="protein sequence ID" value="MEO3690806.1"/>
    <property type="molecule type" value="Genomic_DNA"/>
</dbReference>